<evidence type="ECO:0000313" key="9">
    <source>
        <dbReference type="Proteomes" id="UP000504615"/>
    </source>
</evidence>
<dbReference type="Pfam" id="PF01016">
    <property type="entry name" value="Ribosomal_L27"/>
    <property type="match status" value="1"/>
</dbReference>
<comment type="subcellular location">
    <subcellularLocation>
        <location evidence="1">Mitochondrion</location>
    </subcellularLocation>
</comment>
<dbReference type="PANTHER" id="PTHR15893:SF0">
    <property type="entry name" value="LARGE RIBOSOMAL SUBUNIT PROTEIN BL27M"/>
    <property type="match status" value="1"/>
</dbReference>
<dbReference type="GeneID" id="105422377"/>
<dbReference type="AlphaFoldDB" id="A0A6I9WE35"/>
<evidence type="ECO:0000256" key="1">
    <source>
        <dbReference type="ARBA" id="ARBA00004173"/>
    </source>
</evidence>
<dbReference type="PRINTS" id="PR00063">
    <property type="entry name" value="RIBOSOMALL27"/>
</dbReference>
<evidence type="ECO:0000256" key="6">
    <source>
        <dbReference type="ARBA" id="ARBA00023274"/>
    </source>
</evidence>
<protein>
    <recommendedName>
        <fullName evidence="7">Large ribosomal subunit protein bL27m</fullName>
    </recommendedName>
    <alternativeName>
        <fullName evidence="8">39S ribosomal protein L27, mitochondrial</fullName>
    </alternativeName>
</protein>
<evidence type="ECO:0000256" key="8">
    <source>
        <dbReference type="ARBA" id="ARBA00076963"/>
    </source>
</evidence>
<evidence type="ECO:0000256" key="5">
    <source>
        <dbReference type="ARBA" id="ARBA00023128"/>
    </source>
</evidence>
<evidence type="ECO:0000313" key="10">
    <source>
        <dbReference type="RefSeq" id="XP_011630035.1"/>
    </source>
</evidence>
<evidence type="ECO:0000256" key="2">
    <source>
        <dbReference type="ARBA" id="ARBA00010797"/>
    </source>
</evidence>
<dbReference type="Gene3D" id="2.40.50.100">
    <property type="match status" value="1"/>
</dbReference>
<dbReference type="FunFam" id="2.40.50.100:FF:000031">
    <property type="entry name" value="39S ribosomal protein L27, mitochondrial"/>
    <property type="match status" value="1"/>
</dbReference>
<comment type="similarity">
    <text evidence="2">Belongs to the bacterial ribosomal protein bL27 family.</text>
</comment>
<evidence type="ECO:0000256" key="7">
    <source>
        <dbReference type="ARBA" id="ARBA00035267"/>
    </source>
</evidence>
<dbReference type="GO" id="GO:0006412">
    <property type="term" value="P:translation"/>
    <property type="evidence" value="ECO:0007669"/>
    <property type="project" value="InterPro"/>
</dbReference>
<dbReference type="InterPro" id="IPR001684">
    <property type="entry name" value="Ribosomal_bL27"/>
</dbReference>
<dbReference type="GO" id="GO:0005762">
    <property type="term" value="C:mitochondrial large ribosomal subunit"/>
    <property type="evidence" value="ECO:0007669"/>
    <property type="project" value="TreeGrafter"/>
</dbReference>
<evidence type="ECO:0000256" key="4">
    <source>
        <dbReference type="ARBA" id="ARBA00022980"/>
    </source>
</evidence>
<dbReference type="GO" id="GO:0003735">
    <property type="term" value="F:structural constituent of ribosome"/>
    <property type="evidence" value="ECO:0007669"/>
    <property type="project" value="InterPro"/>
</dbReference>
<dbReference type="CTD" id="51264"/>
<accession>A0A6I9WE35</accession>
<keyword evidence="3" id="KW-0809">Transit peptide</keyword>
<keyword evidence="5" id="KW-0496">Mitochondrion</keyword>
<name>A0A6I9WE35_9HYME</name>
<dbReference type="Proteomes" id="UP000504615">
    <property type="component" value="Unplaced"/>
</dbReference>
<gene>
    <name evidence="10" type="primary">LOC105422377</name>
</gene>
<evidence type="ECO:0000256" key="3">
    <source>
        <dbReference type="ARBA" id="ARBA00022946"/>
    </source>
</evidence>
<dbReference type="SUPFAM" id="SSF110324">
    <property type="entry name" value="Ribosomal L27 protein-like"/>
    <property type="match status" value="1"/>
</dbReference>
<keyword evidence="9" id="KW-1185">Reference proteome</keyword>
<keyword evidence="4" id="KW-0689">Ribosomal protein</keyword>
<sequence length="152" mass="17172">MTHLSQLISLGLRNAHPFLLASCGLDNIAKVCVRYASKKSSTSTSNRSGHARPKHRGWKVQDGTNVQAGTILVLQRTTRFHPGLNVGFGRNGTLFAMEAGKVIVTCEQIDPNWEHPWIKRNYSGREGRVIYKKHFNVIPISQHNRFKVIERI</sequence>
<dbReference type="OrthoDB" id="1867012at2759"/>
<dbReference type="PANTHER" id="PTHR15893">
    <property type="entry name" value="RIBOSOMAL PROTEIN L27"/>
    <property type="match status" value="1"/>
</dbReference>
<dbReference type="GO" id="GO:0005743">
    <property type="term" value="C:mitochondrial inner membrane"/>
    <property type="evidence" value="ECO:0007669"/>
    <property type="project" value="UniProtKB-ARBA"/>
</dbReference>
<dbReference type="RefSeq" id="XP_011630035.1">
    <property type="nucleotide sequence ID" value="XM_011631733.2"/>
</dbReference>
<keyword evidence="6" id="KW-0687">Ribonucleoprotein</keyword>
<dbReference type="KEGG" id="pbar:105422377"/>
<proteinExistence type="inferred from homology"/>
<reference evidence="10" key="1">
    <citation type="submission" date="2025-08" db="UniProtKB">
        <authorList>
            <consortium name="RefSeq"/>
        </authorList>
    </citation>
    <scope>IDENTIFICATION</scope>
</reference>
<organism evidence="9 10">
    <name type="scientific">Pogonomyrmex barbatus</name>
    <name type="common">red harvester ant</name>
    <dbReference type="NCBI Taxonomy" id="144034"/>
    <lineage>
        <taxon>Eukaryota</taxon>
        <taxon>Metazoa</taxon>
        <taxon>Ecdysozoa</taxon>
        <taxon>Arthropoda</taxon>
        <taxon>Hexapoda</taxon>
        <taxon>Insecta</taxon>
        <taxon>Pterygota</taxon>
        <taxon>Neoptera</taxon>
        <taxon>Endopterygota</taxon>
        <taxon>Hymenoptera</taxon>
        <taxon>Apocrita</taxon>
        <taxon>Aculeata</taxon>
        <taxon>Formicoidea</taxon>
        <taxon>Formicidae</taxon>
        <taxon>Myrmicinae</taxon>
        <taxon>Pogonomyrmex</taxon>
    </lineage>
</organism>